<proteinExistence type="predicted"/>
<protein>
    <recommendedName>
        <fullName evidence="2">DUF218 domain-containing protein</fullName>
    </recommendedName>
</protein>
<sequence length="200" mass="21758">MTEHRHGAGRLLVFILATGCLAGLWLAGFVWFVFDAMRSPPLPPPSDGIVALTGGNGRVEASLWLLSHGSGHLLLISGVDPHVTLAGLMPALQPDLANRVTLGYRATSTAGNAIETTSWVRHNGIHSLIVVTAGYHIRRAMLEMSRSLPDIALHPYAVQSPALRRPFGRKTFRLLAMEYDKLLLAFIGPVSFFRHSSDAF</sequence>
<gene>
    <name evidence="3" type="ORF">AOE01nite_02780</name>
</gene>
<dbReference type="Proteomes" id="UP000321746">
    <property type="component" value="Unassembled WGS sequence"/>
</dbReference>
<feature type="domain" description="DUF218" evidence="2">
    <location>
        <begin position="47"/>
        <end position="158"/>
    </location>
</feature>
<dbReference type="Pfam" id="PF02698">
    <property type="entry name" value="DUF218"/>
    <property type="match status" value="1"/>
</dbReference>
<dbReference type="InterPro" id="IPR003848">
    <property type="entry name" value="DUF218"/>
</dbReference>
<name>A0A511XGH1_9PROT</name>
<keyword evidence="1" id="KW-0812">Transmembrane</keyword>
<dbReference type="AlphaFoldDB" id="A0A511XGH1"/>
<evidence type="ECO:0000313" key="3">
    <source>
        <dbReference type="EMBL" id="GEN62054.1"/>
    </source>
</evidence>
<comment type="caution">
    <text evidence="3">The sequence shown here is derived from an EMBL/GenBank/DDBJ whole genome shotgun (WGS) entry which is preliminary data.</text>
</comment>
<dbReference type="RefSeq" id="WP_146885224.1">
    <property type="nucleotide sequence ID" value="NZ_BJYG01000002.1"/>
</dbReference>
<organism evidence="3 4">
    <name type="scientific">Acetobacter oeni</name>
    <dbReference type="NCBI Taxonomy" id="304077"/>
    <lineage>
        <taxon>Bacteria</taxon>
        <taxon>Pseudomonadati</taxon>
        <taxon>Pseudomonadota</taxon>
        <taxon>Alphaproteobacteria</taxon>
        <taxon>Acetobacterales</taxon>
        <taxon>Acetobacteraceae</taxon>
        <taxon>Acetobacter</taxon>
    </lineage>
</organism>
<keyword evidence="1" id="KW-1133">Transmembrane helix</keyword>
<feature type="transmembrane region" description="Helical" evidence="1">
    <location>
        <begin position="12"/>
        <end position="34"/>
    </location>
</feature>
<evidence type="ECO:0000259" key="2">
    <source>
        <dbReference type="Pfam" id="PF02698"/>
    </source>
</evidence>
<dbReference type="CDD" id="cd06259">
    <property type="entry name" value="YdcF-like"/>
    <property type="match status" value="1"/>
</dbReference>
<evidence type="ECO:0000256" key="1">
    <source>
        <dbReference type="SAM" id="Phobius"/>
    </source>
</evidence>
<evidence type="ECO:0000313" key="4">
    <source>
        <dbReference type="Proteomes" id="UP000321746"/>
    </source>
</evidence>
<reference evidence="3 4" key="1">
    <citation type="submission" date="2019-07" db="EMBL/GenBank/DDBJ databases">
        <title>Whole genome shotgun sequence of Acetobacter oeni NBRC 105207.</title>
        <authorList>
            <person name="Hosoyama A."/>
            <person name="Uohara A."/>
            <person name="Ohji S."/>
            <person name="Ichikawa N."/>
        </authorList>
    </citation>
    <scope>NUCLEOTIDE SEQUENCE [LARGE SCALE GENOMIC DNA]</scope>
    <source>
        <strain evidence="3 4">NBRC 105207</strain>
    </source>
</reference>
<dbReference type="InterPro" id="IPR014729">
    <property type="entry name" value="Rossmann-like_a/b/a_fold"/>
</dbReference>
<dbReference type="OrthoDB" id="9812311at2"/>
<accession>A0A511XGH1</accession>
<keyword evidence="1" id="KW-0472">Membrane</keyword>
<keyword evidence="4" id="KW-1185">Reference proteome</keyword>
<dbReference type="Gene3D" id="3.40.50.620">
    <property type="entry name" value="HUPs"/>
    <property type="match status" value="1"/>
</dbReference>
<dbReference type="EMBL" id="BJYG01000002">
    <property type="protein sequence ID" value="GEN62054.1"/>
    <property type="molecule type" value="Genomic_DNA"/>
</dbReference>